<dbReference type="OrthoDB" id="10003276at2759"/>
<dbReference type="Pfam" id="PF03351">
    <property type="entry name" value="DOMON"/>
    <property type="match status" value="1"/>
</dbReference>
<keyword evidence="3" id="KW-0479">Metal-binding</keyword>
<keyword evidence="6" id="KW-0503">Monooxygenase</keyword>
<dbReference type="GO" id="GO:0005507">
    <property type="term" value="F:copper ion binding"/>
    <property type="evidence" value="ECO:0007669"/>
    <property type="project" value="InterPro"/>
</dbReference>
<evidence type="ECO:0000256" key="3">
    <source>
        <dbReference type="ARBA" id="ARBA00022723"/>
    </source>
</evidence>
<dbReference type="Gene3D" id="2.60.120.310">
    <property type="entry name" value="Copper type II, ascorbate-dependent monooxygenase, N-terminal domain"/>
    <property type="match status" value="1"/>
</dbReference>
<feature type="non-terminal residue" evidence="9">
    <location>
        <position position="1"/>
    </location>
</feature>
<comment type="similarity">
    <text evidence="2">Belongs to the copper type II ascorbate-dependent monooxygenase family.</text>
</comment>
<evidence type="ECO:0000256" key="8">
    <source>
        <dbReference type="ARBA" id="ARBA00023180"/>
    </source>
</evidence>
<dbReference type="HOGENOM" id="CLU_017939_0_0_1"/>
<dbReference type="AlphaFoldDB" id="N6TBP6"/>
<dbReference type="InterPro" id="IPR045266">
    <property type="entry name" value="DOH_DOMON"/>
</dbReference>
<dbReference type="SMART" id="SM00664">
    <property type="entry name" value="DoH"/>
    <property type="match status" value="1"/>
</dbReference>
<comment type="cofactor">
    <cofactor evidence="1">
        <name>Cu(2+)</name>
        <dbReference type="ChEBI" id="CHEBI:29036"/>
    </cofactor>
</comment>
<dbReference type="GO" id="GO:0042420">
    <property type="term" value="P:dopamine catabolic process"/>
    <property type="evidence" value="ECO:0007669"/>
    <property type="project" value="TreeGrafter"/>
</dbReference>
<evidence type="ECO:0000256" key="4">
    <source>
        <dbReference type="ARBA" id="ARBA00023002"/>
    </source>
</evidence>
<dbReference type="Pfam" id="PF01082">
    <property type="entry name" value="Cu2_monooxygen"/>
    <property type="match status" value="1"/>
</dbReference>
<dbReference type="InterPro" id="IPR014784">
    <property type="entry name" value="Cu2_ascorb_mOase-like_C"/>
</dbReference>
<dbReference type="PRINTS" id="PR00767">
    <property type="entry name" value="DBMONOXGNASE"/>
</dbReference>
<dbReference type="Pfam" id="PF03712">
    <property type="entry name" value="Cu2_monoox_C"/>
    <property type="match status" value="1"/>
</dbReference>
<keyword evidence="8" id="KW-0325">Glycoprotein</keyword>
<dbReference type="Gene3D" id="2.60.40.1210">
    <property type="entry name" value="Cellobiose dehydrogenase, cytochrome domain"/>
    <property type="match status" value="1"/>
</dbReference>
<dbReference type="Gene3D" id="2.60.120.230">
    <property type="match status" value="1"/>
</dbReference>
<organism evidence="9">
    <name type="scientific">Dendroctonus ponderosae</name>
    <name type="common">Mountain pine beetle</name>
    <dbReference type="NCBI Taxonomy" id="77166"/>
    <lineage>
        <taxon>Eukaryota</taxon>
        <taxon>Metazoa</taxon>
        <taxon>Ecdysozoa</taxon>
        <taxon>Arthropoda</taxon>
        <taxon>Hexapoda</taxon>
        <taxon>Insecta</taxon>
        <taxon>Pterygota</taxon>
        <taxon>Neoptera</taxon>
        <taxon>Endopterygota</taxon>
        <taxon>Coleoptera</taxon>
        <taxon>Polyphaga</taxon>
        <taxon>Cucujiformia</taxon>
        <taxon>Curculionidae</taxon>
        <taxon>Scolytinae</taxon>
        <taxon>Dendroctonus</taxon>
    </lineage>
</organism>
<evidence type="ECO:0000256" key="2">
    <source>
        <dbReference type="ARBA" id="ARBA00010676"/>
    </source>
</evidence>
<sequence>MRYYYNHYPIYLLLHALSATTLIRAEDLLDQYVKHIQLVNSIDEINIESALLSRSEAYAYLPQSGTPMPPKRPRREAQKNYNLEKDLTNIVDPVSSLFEQTADVSSENADVVHRPKRESDIVWTHSMTLDNDNLVTLRWQPRHQEILFRVEAKTLGYVGIGFSETGGMEGADIVMGWVDDQLLKPVLLDCHGVSKSQGSAPVRDVIDNYTLMRGEQNDTHTIIEFRRVLDTCDPDDYILTGDTVRVIWAIHDRDPRFEGEMVYHEEKRGVQSLHLLGPSPVGKVANDQSRNWDVVLKNFQLESNMDTIYWCKVFKAPTFNDKHHITGFEPIIGENHTSMLHHMIMHECELGEGANMMIWEKFANEEGRLCYSNMPLEWEKCLTPLIAWAIGSKGENFPNHVGLPLARKKNTFYMLEVHFDNPQMKPARDTSGLRLHYTNKLRENEGGILMTGVAPSTLHFIPPYQKEYKTAGYCSLDCTKEVFPKDGINVISVMLHSHLAGRKLKLRHIRAGKELQPLAQDERYDFNYQQSRALSQDTTILPGDGLITECTYSTLNRNKPTLGGYSTREEMCLSFVMYYPRTELSGCYSIPPVKYFFENLGVKEFYGRNMSEVEQALLEGKMETESMPSTTQKPFEIHPGDEMSPEANRRAIIALQNAKEYSIEGDTIEKSVFEKLVIKEPLEFRNKSFMSHLQNIPYNETILTKKMEEYFYNGLHMTFCRKRDDTLAIVSMERNMVYKSAESVDALIIYSQFCAHCKIL</sequence>
<dbReference type="InterPro" id="IPR036939">
    <property type="entry name" value="Cu2_ascorb_mOase_N_sf"/>
</dbReference>
<dbReference type="SUPFAM" id="SSF49742">
    <property type="entry name" value="PHM/PNGase F"/>
    <property type="match status" value="2"/>
</dbReference>
<dbReference type="OMA" id="MITGKHM"/>
<dbReference type="InterPro" id="IPR024548">
    <property type="entry name" value="Cu2_monoox_C"/>
</dbReference>
<dbReference type="GO" id="GO:0030667">
    <property type="term" value="C:secretory granule membrane"/>
    <property type="evidence" value="ECO:0007669"/>
    <property type="project" value="TreeGrafter"/>
</dbReference>
<dbReference type="InterPro" id="IPR000323">
    <property type="entry name" value="Cu2_ascorb_mOase_N"/>
</dbReference>
<evidence type="ECO:0000256" key="5">
    <source>
        <dbReference type="ARBA" id="ARBA00023008"/>
    </source>
</evidence>
<dbReference type="GO" id="GO:0004500">
    <property type="term" value="F:dopamine beta-monooxygenase activity"/>
    <property type="evidence" value="ECO:0007669"/>
    <property type="project" value="InterPro"/>
</dbReference>
<dbReference type="PROSITE" id="PS50836">
    <property type="entry name" value="DOMON"/>
    <property type="match status" value="1"/>
</dbReference>
<accession>N6TBP6</accession>
<protein>
    <submittedName>
        <fullName evidence="9">Uncharacterized protein</fullName>
    </submittedName>
</protein>
<dbReference type="PANTHER" id="PTHR10157">
    <property type="entry name" value="DOPAMINE BETA HYDROXYLASE RELATED"/>
    <property type="match status" value="1"/>
</dbReference>
<keyword evidence="5" id="KW-0186">Copper</keyword>
<evidence type="ECO:0000256" key="6">
    <source>
        <dbReference type="ARBA" id="ARBA00023033"/>
    </source>
</evidence>
<dbReference type="GO" id="GO:0006589">
    <property type="term" value="P:octopamine biosynthetic process"/>
    <property type="evidence" value="ECO:0007669"/>
    <property type="project" value="TreeGrafter"/>
</dbReference>
<dbReference type="PANTHER" id="PTHR10157:SF23">
    <property type="entry name" value="MOXD1 HOMOLOG 1"/>
    <property type="match status" value="1"/>
</dbReference>
<evidence type="ECO:0000313" key="9">
    <source>
        <dbReference type="EMBL" id="ENN77704.1"/>
    </source>
</evidence>
<dbReference type="InterPro" id="IPR005018">
    <property type="entry name" value="DOMON_domain"/>
</dbReference>
<dbReference type="EMBL" id="KB740939">
    <property type="protein sequence ID" value="ENN77704.1"/>
    <property type="molecule type" value="Genomic_DNA"/>
</dbReference>
<evidence type="ECO:0000256" key="1">
    <source>
        <dbReference type="ARBA" id="ARBA00001973"/>
    </source>
</evidence>
<evidence type="ECO:0000256" key="7">
    <source>
        <dbReference type="ARBA" id="ARBA00023157"/>
    </source>
</evidence>
<dbReference type="CDD" id="cd09631">
    <property type="entry name" value="DOMON_DOH"/>
    <property type="match status" value="1"/>
</dbReference>
<dbReference type="FunFam" id="2.60.120.310:FF:000004">
    <property type="entry name" value="DBH-like monooxygenase protein 1"/>
    <property type="match status" value="1"/>
</dbReference>
<gene>
    <name evidence="9" type="ORF">YQE_05776</name>
</gene>
<dbReference type="InterPro" id="IPR008977">
    <property type="entry name" value="PHM/PNGase_F_dom_sf"/>
</dbReference>
<proteinExistence type="inferred from homology"/>
<name>N6TBP6_DENPD</name>
<dbReference type="InterPro" id="IPR028460">
    <property type="entry name" value="Tbh/DBH"/>
</dbReference>
<reference evidence="9" key="1">
    <citation type="journal article" date="2013" name="Genome Biol.">
        <title>Draft genome of the mountain pine beetle, Dendroctonus ponderosae Hopkins, a major forest pest.</title>
        <authorList>
            <person name="Keeling C.I."/>
            <person name="Yuen M.M."/>
            <person name="Liao N.Y."/>
            <person name="Docking T.R."/>
            <person name="Chan S.K."/>
            <person name="Taylor G.A."/>
            <person name="Palmquist D.L."/>
            <person name="Jackman S.D."/>
            <person name="Nguyen A."/>
            <person name="Li M."/>
            <person name="Henderson H."/>
            <person name="Janes J.K."/>
            <person name="Zhao Y."/>
            <person name="Pandoh P."/>
            <person name="Moore R."/>
            <person name="Sperling F.A."/>
            <person name="Huber D.P."/>
            <person name="Birol I."/>
            <person name="Jones S.J."/>
            <person name="Bohlmann J."/>
        </authorList>
    </citation>
    <scope>NUCLEOTIDE SEQUENCE</scope>
</reference>
<keyword evidence="4" id="KW-0560">Oxidoreductase</keyword>
<dbReference type="GO" id="GO:0005615">
    <property type="term" value="C:extracellular space"/>
    <property type="evidence" value="ECO:0007669"/>
    <property type="project" value="TreeGrafter"/>
</dbReference>
<dbReference type="FunFam" id="2.60.120.230:FF:000001">
    <property type="entry name" value="Monooxygenase, DBH-like 1"/>
    <property type="match status" value="1"/>
</dbReference>
<keyword evidence="7" id="KW-1015">Disulfide bond</keyword>
<dbReference type="GO" id="GO:0042421">
    <property type="term" value="P:norepinephrine biosynthetic process"/>
    <property type="evidence" value="ECO:0007669"/>
    <property type="project" value="TreeGrafter"/>
</dbReference>
<dbReference type="InterPro" id="IPR000945">
    <property type="entry name" value="DBH-like"/>
</dbReference>